<evidence type="ECO:0000313" key="2">
    <source>
        <dbReference type="EMBL" id="KKL69377.1"/>
    </source>
</evidence>
<dbReference type="AlphaFoldDB" id="A0A0F9H251"/>
<organism evidence="2">
    <name type="scientific">marine sediment metagenome</name>
    <dbReference type="NCBI Taxonomy" id="412755"/>
    <lineage>
        <taxon>unclassified sequences</taxon>
        <taxon>metagenomes</taxon>
        <taxon>ecological metagenomes</taxon>
    </lineage>
</organism>
<dbReference type="SUPFAM" id="SSF52172">
    <property type="entry name" value="CheY-like"/>
    <property type="match status" value="1"/>
</dbReference>
<dbReference type="PROSITE" id="PS50110">
    <property type="entry name" value="RESPONSE_REGULATORY"/>
    <property type="match status" value="1"/>
</dbReference>
<comment type="caution">
    <text evidence="2">The sequence shown here is derived from an EMBL/GenBank/DDBJ whole genome shotgun (WGS) entry which is preliminary data.</text>
</comment>
<reference evidence="2" key="1">
    <citation type="journal article" date="2015" name="Nature">
        <title>Complex archaea that bridge the gap between prokaryotes and eukaryotes.</title>
        <authorList>
            <person name="Spang A."/>
            <person name="Saw J.H."/>
            <person name="Jorgensen S.L."/>
            <person name="Zaremba-Niedzwiedzka K."/>
            <person name="Martijn J."/>
            <person name="Lind A.E."/>
            <person name="van Eijk R."/>
            <person name="Schleper C."/>
            <person name="Guy L."/>
            <person name="Ettema T.J."/>
        </authorList>
    </citation>
    <scope>NUCLEOTIDE SEQUENCE</scope>
</reference>
<protein>
    <recommendedName>
        <fullName evidence="1">Response regulatory domain-containing protein</fullName>
    </recommendedName>
</protein>
<dbReference type="EMBL" id="LAZR01026226">
    <property type="protein sequence ID" value="KKL69377.1"/>
    <property type="molecule type" value="Genomic_DNA"/>
</dbReference>
<dbReference type="GO" id="GO:0000160">
    <property type="term" value="P:phosphorelay signal transduction system"/>
    <property type="evidence" value="ECO:0007669"/>
    <property type="project" value="InterPro"/>
</dbReference>
<gene>
    <name evidence="2" type="ORF">LCGC14_2115550</name>
</gene>
<dbReference type="Gene3D" id="3.40.50.2300">
    <property type="match status" value="1"/>
</dbReference>
<dbReference type="InterPro" id="IPR011006">
    <property type="entry name" value="CheY-like_superfamily"/>
</dbReference>
<feature type="domain" description="Response regulatory" evidence="1">
    <location>
        <begin position="6"/>
        <end position="122"/>
    </location>
</feature>
<feature type="non-terminal residue" evidence="2">
    <location>
        <position position="221"/>
    </location>
</feature>
<evidence type="ECO:0000259" key="1">
    <source>
        <dbReference type="PROSITE" id="PS50110"/>
    </source>
</evidence>
<sequence>MESPDGVLLLTKETETVQAVTLALKSTDRLALAGACQYLTELAAQLGRSPVGAVLVDIDPRPSRTLAELGPIVARFPNARFVVLSREMRNDLMLEAMQIGVRQYLVKDSIGASLVEVLDKLVLHGQSRVGTRGSLFTVLSAGGVGGLVLSQWAQGGPMDGAKVENMVDGIRLRRPGALPEAAGWTHQYAGPANSVVGADGFGYHFQDGVHHKIPHIGTVVI</sequence>
<name>A0A0F9H251_9ZZZZ</name>
<accession>A0A0F9H251</accession>
<proteinExistence type="predicted"/>
<dbReference type="InterPro" id="IPR001789">
    <property type="entry name" value="Sig_transdc_resp-reg_receiver"/>
</dbReference>